<evidence type="ECO:0000313" key="6">
    <source>
        <dbReference type="Proteomes" id="UP000199544"/>
    </source>
</evidence>
<keyword evidence="3 5" id="KW-0456">Lyase</keyword>
<sequence>MINLPKSVDILESGPRDGIQNETTFIPTAKKLELINALSETGLKRIEATSFVSPKHVPQMADATEVYQNMMKKNDIQYLALIPNLRGFELAKKAGVREIALVAGASETFNKNNVRMSVEESLRQLSIVNETAKEEGMFVRFSIATSFFCPYEGLVSQETVLAMVKELEEMKVNEIVLCDTIGRANPKQVYELFSRVLDQGPTAKITAHLHDTYGLSKANSLAALHAGVSSFDTAIGGLGGCPFAPGAAGNDSTEDFVFMLHEMGIQTGVHFEKLMDCVKLVKSMTKRSLTGHLQQITNKGHVQTVS</sequence>
<dbReference type="GO" id="GO:0046872">
    <property type="term" value="F:metal ion binding"/>
    <property type="evidence" value="ECO:0007669"/>
    <property type="project" value="UniProtKB-KW"/>
</dbReference>
<dbReference type="InterPro" id="IPR043594">
    <property type="entry name" value="HMGL"/>
</dbReference>
<dbReference type="STRING" id="459525.SAMN04488137_3250"/>
<dbReference type="Pfam" id="PF00682">
    <property type="entry name" value="HMGL-like"/>
    <property type="match status" value="1"/>
</dbReference>
<dbReference type="NCBIfam" id="NF004283">
    <property type="entry name" value="PRK05692.1"/>
    <property type="match status" value="1"/>
</dbReference>
<dbReference type="AlphaFoldDB" id="A0A1G9Y7D6"/>
<dbReference type="GO" id="GO:0046951">
    <property type="term" value="P:ketone body biosynthetic process"/>
    <property type="evidence" value="ECO:0007669"/>
    <property type="project" value="TreeGrafter"/>
</dbReference>
<dbReference type="PROSITE" id="PS50991">
    <property type="entry name" value="PYR_CT"/>
    <property type="match status" value="1"/>
</dbReference>
<evidence type="ECO:0000256" key="3">
    <source>
        <dbReference type="ARBA" id="ARBA00023239"/>
    </source>
</evidence>
<organism evidence="5 6">
    <name type="scientific">Fictibacillus solisalsi</name>
    <dbReference type="NCBI Taxonomy" id="459525"/>
    <lineage>
        <taxon>Bacteria</taxon>
        <taxon>Bacillati</taxon>
        <taxon>Bacillota</taxon>
        <taxon>Bacilli</taxon>
        <taxon>Bacillales</taxon>
        <taxon>Fictibacillaceae</taxon>
        <taxon>Fictibacillus</taxon>
    </lineage>
</organism>
<proteinExistence type="inferred from homology"/>
<evidence type="ECO:0000256" key="1">
    <source>
        <dbReference type="ARBA" id="ARBA00009405"/>
    </source>
</evidence>
<feature type="domain" description="Pyruvate carboxyltransferase" evidence="4">
    <location>
        <begin position="8"/>
        <end position="275"/>
    </location>
</feature>
<dbReference type="InterPro" id="IPR000891">
    <property type="entry name" value="PYR_CT"/>
</dbReference>
<dbReference type="SUPFAM" id="SSF51569">
    <property type="entry name" value="Aldolase"/>
    <property type="match status" value="1"/>
</dbReference>
<reference evidence="6" key="1">
    <citation type="submission" date="2016-10" db="EMBL/GenBank/DDBJ databases">
        <authorList>
            <person name="Varghese N."/>
            <person name="Submissions S."/>
        </authorList>
    </citation>
    <scope>NUCLEOTIDE SEQUENCE [LARGE SCALE GENOMIC DNA]</scope>
    <source>
        <strain evidence="6">CGMCC 1.6854</strain>
    </source>
</reference>
<dbReference type="RefSeq" id="WP_170834365.1">
    <property type="nucleotide sequence ID" value="NZ_FNHW01000001.1"/>
</dbReference>
<dbReference type="GO" id="GO:0006552">
    <property type="term" value="P:L-leucine catabolic process"/>
    <property type="evidence" value="ECO:0007669"/>
    <property type="project" value="TreeGrafter"/>
</dbReference>
<dbReference type="Proteomes" id="UP000199544">
    <property type="component" value="Unassembled WGS sequence"/>
</dbReference>
<evidence type="ECO:0000256" key="2">
    <source>
        <dbReference type="ARBA" id="ARBA00022723"/>
    </source>
</evidence>
<accession>A0A1G9Y7D6</accession>
<dbReference type="FunFam" id="3.20.20.70:FF:000071">
    <property type="entry name" value="Hydroxymethylglutaryl-CoA lyase"/>
    <property type="match status" value="1"/>
</dbReference>
<protein>
    <submittedName>
        <fullName evidence="5">Hydroxymethylglutaryl-CoA lyase</fullName>
    </submittedName>
</protein>
<dbReference type="Gene3D" id="3.20.20.70">
    <property type="entry name" value="Aldolase class I"/>
    <property type="match status" value="1"/>
</dbReference>
<keyword evidence="6" id="KW-1185">Reference proteome</keyword>
<keyword evidence="2" id="KW-0479">Metal-binding</keyword>
<comment type="similarity">
    <text evidence="1">Belongs to the HMG-CoA lyase family.</text>
</comment>
<dbReference type="PANTHER" id="PTHR42738">
    <property type="entry name" value="HYDROXYMETHYLGLUTARYL-COA LYASE"/>
    <property type="match status" value="1"/>
</dbReference>
<dbReference type="PANTHER" id="PTHR42738:SF7">
    <property type="entry name" value="HYDROXYMETHYLGLUTARYL-COA LYASE"/>
    <property type="match status" value="1"/>
</dbReference>
<evidence type="ECO:0000313" key="5">
    <source>
        <dbReference type="EMBL" id="SDN04999.1"/>
    </source>
</evidence>
<dbReference type="EMBL" id="FNHW01000001">
    <property type="protein sequence ID" value="SDN04999.1"/>
    <property type="molecule type" value="Genomic_DNA"/>
</dbReference>
<dbReference type="InterPro" id="IPR013785">
    <property type="entry name" value="Aldolase_TIM"/>
</dbReference>
<name>A0A1G9Y7D6_9BACL</name>
<evidence type="ECO:0000259" key="4">
    <source>
        <dbReference type="PROSITE" id="PS50991"/>
    </source>
</evidence>
<gene>
    <name evidence="5" type="ORF">SAMN04488137_3250</name>
</gene>
<dbReference type="GO" id="GO:0004419">
    <property type="term" value="F:hydroxymethylglutaryl-CoA lyase activity"/>
    <property type="evidence" value="ECO:0007669"/>
    <property type="project" value="TreeGrafter"/>
</dbReference>
<dbReference type="CDD" id="cd07938">
    <property type="entry name" value="DRE_TIM_HMGL"/>
    <property type="match status" value="1"/>
</dbReference>